<organism evidence="2 3">
    <name type="scientific">Edaphobacter modestus</name>
    <dbReference type="NCBI Taxonomy" id="388466"/>
    <lineage>
        <taxon>Bacteria</taxon>
        <taxon>Pseudomonadati</taxon>
        <taxon>Acidobacteriota</taxon>
        <taxon>Terriglobia</taxon>
        <taxon>Terriglobales</taxon>
        <taxon>Acidobacteriaceae</taxon>
        <taxon>Edaphobacter</taxon>
    </lineage>
</organism>
<keyword evidence="1" id="KW-0472">Membrane</keyword>
<protein>
    <submittedName>
        <fullName evidence="2">Uncharacterized protein YjgD (DUF1641 family)</fullName>
    </submittedName>
</protein>
<comment type="caution">
    <text evidence="2">The sequence shown here is derived from an EMBL/GenBank/DDBJ whole genome shotgun (WGS) entry which is preliminary data.</text>
</comment>
<dbReference type="AlphaFoldDB" id="A0A4Q7YQN9"/>
<keyword evidence="1" id="KW-1133">Transmembrane helix</keyword>
<dbReference type="RefSeq" id="WP_130417370.1">
    <property type="nucleotide sequence ID" value="NZ_SHKW01000001.1"/>
</dbReference>
<dbReference type="EMBL" id="SHKW01000001">
    <property type="protein sequence ID" value="RZU39105.1"/>
    <property type="molecule type" value="Genomic_DNA"/>
</dbReference>
<accession>A0A4Q7YQN9</accession>
<proteinExistence type="predicted"/>
<name>A0A4Q7YQN9_9BACT</name>
<evidence type="ECO:0000313" key="3">
    <source>
        <dbReference type="Proteomes" id="UP000292958"/>
    </source>
</evidence>
<keyword evidence="1" id="KW-0812">Transmembrane</keyword>
<gene>
    <name evidence="2" type="ORF">BDD14_0434</name>
</gene>
<dbReference type="Proteomes" id="UP000292958">
    <property type="component" value="Unassembled WGS sequence"/>
</dbReference>
<reference evidence="2 3" key="1">
    <citation type="submission" date="2019-02" db="EMBL/GenBank/DDBJ databases">
        <title>Genomic Encyclopedia of Archaeal and Bacterial Type Strains, Phase II (KMG-II): from individual species to whole genera.</title>
        <authorList>
            <person name="Goeker M."/>
        </authorList>
    </citation>
    <scope>NUCLEOTIDE SEQUENCE [LARGE SCALE GENOMIC DNA]</scope>
    <source>
        <strain evidence="2 3">DSM 18101</strain>
    </source>
</reference>
<keyword evidence="3" id="KW-1185">Reference proteome</keyword>
<feature type="transmembrane region" description="Helical" evidence="1">
    <location>
        <begin position="127"/>
        <end position="143"/>
    </location>
</feature>
<sequence>MAVAVDFRRFEPADSRDDLLRKVKAAPAEHAEAILAAYEVLEKLHEKDVLSTVNGLLGAKDMVVDRLADVVSSAEMVNLLRLALLAGNLVKHINPDDLHDVLEEAAGKPPSFFEIVRRMISKDARRALGAFGAVLNIFGAALGRKNGPA</sequence>
<evidence type="ECO:0000256" key="1">
    <source>
        <dbReference type="SAM" id="Phobius"/>
    </source>
</evidence>
<evidence type="ECO:0000313" key="2">
    <source>
        <dbReference type="EMBL" id="RZU39105.1"/>
    </source>
</evidence>
<dbReference type="OrthoDB" id="119224at2"/>